<sequence length="233" mass="27023">MTNEKPKNYVIFEVNHDGVFNLLPLRYDHGKILTLKLSNLIRMSFSKLLDMLSYKLECEIWGIFYSTPRSSLEEGLTIIEDDFDMNKMYDMGEKYGLINLYIAYLPKHLAEYYYKNLSFDVADEDVFCKIKTHENIMQNACLMSLEELITWEKEEAGSPVLRTPLLKQRRKGIKFPCKNLFDDFLHVDSVADKLGLHDNWLYKGLSLDGPIDVRGPSMYVDETVVCDGHSLPV</sequence>
<evidence type="ECO:0000313" key="2">
    <source>
        <dbReference type="Proteomes" id="UP001151760"/>
    </source>
</evidence>
<reference evidence="1" key="1">
    <citation type="journal article" date="2022" name="Int. J. Mol. Sci.">
        <title>Draft Genome of Tanacetum Coccineum: Genomic Comparison of Closely Related Tanacetum-Family Plants.</title>
        <authorList>
            <person name="Yamashiro T."/>
            <person name="Shiraishi A."/>
            <person name="Nakayama K."/>
            <person name="Satake H."/>
        </authorList>
    </citation>
    <scope>NUCLEOTIDE SEQUENCE</scope>
</reference>
<reference evidence="1" key="2">
    <citation type="submission" date="2022-01" db="EMBL/GenBank/DDBJ databases">
        <authorList>
            <person name="Yamashiro T."/>
            <person name="Shiraishi A."/>
            <person name="Satake H."/>
            <person name="Nakayama K."/>
        </authorList>
    </citation>
    <scope>NUCLEOTIDE SEQUENCE</scope>
</reference>
<gene>
    <name evidence="1" type="ORF">Tco_1121899</name>
</gene>
<name>A0ABQ5IZ09_9ASTR</name>
<keyword evidence="2" id="KW-1185">Reference proteome</keyword>
<protein>
    <submittedName>
        <fullName evidence="1">Uncharacterized protein</fullName>
    </submittedName>
</protein>
<organism evidence="1 2">
    <name type="scientific">Tanacetum coccineum</name>
    <dbReference type="NCBI Taxonomy" id="301880"/>
    <lineage>
        <taxon>Eukaryota</taxon>
        <taxon>Viridiplantae</taxon>
        <taxon>Streptophyta</taxon>
        <taxon>Embryophyta</taxon>
        <taxon>Tracheophyta</taxon>
        <taxon>Spermatophyta</taxon>
        <taxon>Magnoliopsida</taxon>
        <taxon>eudicotyledons</taxon>
        <taxon>Gunneridae</taxon>
        <taxon>Pentapetalae</taxon>
        <taxon>asterids</taxon>
        <taxon>campanulids</taxon>
        <taxon>Asterales</taxon>
        <taxon>Asteraceae</taxon>
        <taxon>Asteroideae</taxon>
        <taxon>Anthemideae</taxon>
        <taxon>Anthemidinae</taxon>
        <taxon>Tanacetum</taxon>
    </lineage>
</organism>
<comment type="caution">
    <text evidence="1">The sequence shown here is derived from an EMBL/GenBank/DDBJ whole genome shotgun (WGS) entry which is preliminary data.</text>
</comment>
<dbReference type="EMBL" id="BQNB010021350">
    <property type="protein sequence ID" value="GJU05469.1"/>
    <property type="molecule type" value="Genomic_DNA"/>
</dbReference>
<accession>A0ABQ5IZ09</accession>
<dbReference type="Proteomes" id="UP001151760">
    <property type="component" value="Unassembled WGS sequence"/>
</dbReference>
<proteinExistence type="predicted"/>
<evidence type="ECO:0000313" key="1">
    <source>
        <dbReference type="EMBL" id="GJU05469.1"/>
    </source>
</evidence>